<evidence type="ECO:0000259" key="2">
    <source>
        <dbReference type="Pfam" id="PF00149"/>
    </source>
</evidence>
<evidence type="ECO:0000259" key="4">
    <source>
        <dbReference type="Pfam" id="PF24394"/>
    </source>
</evidence>
<proteinExistence type="predicted"/>
<gene>
    <name evidence="5" type="ORF">BSL78_00592</name>
</gene>
<dbReference type="PANTHER" id="PTHR14795">
    <property type="entry name" value="HELICASE RELATED"/>
    <property type="match status" value="1"/>
</dbReference>
<dbReference type="EMBL" id="MRZV01000011">
    <property type="protein sequence ID" value="PIK62495.1"/>
    <property type="molecule type" value="Genomic_DNA"/>
</dbReference>
<dbReference type="CDD" id="cd07401">
    <property type="entry name" value="MPP_TMEM62_N"/>
    <property type="match status" value="1"/>
</dbReference>
<dbReference type="GO" id="GO:0016787">
    <property type="term" value="F:hydrolase activity"/>
    <property type="evidence" value="ECO:0007669"/>
    <property type="project" value="InterPro"/>
</dbReference>
<dbReference type="AlphaFoldDB" id="A0A2G8LQI4"/>
<feature type="domain" description="Calcineurin-like phosphoesterase" evidence="2">
    <location>
        <begin position="8"/>
        <end position="211"/>
    </location>
</feature>
<dbReference type="Pfam" id="PF24384">
    <property type="entry name" value="Ig_TMM62"/>
    <property type="match status" value="1"/>
</dbReference>
<dbReference type="InterPro" id="IPR056230">
    <property type="entry name" value="TMEM62_C"/>
</dbReference>
<dbReference type="Pfam" id="PF24394">
    <property type="entry name" value="TMEM62_C"/>
    <property type="match status" value="1"/>
</dbReference>
<dbReference type="InterPro" id="IPR056229">
    <property type="entry name" value="Ig_TMM62"/>
</dbReference>
<evidence type="ECO:0000313" key="5">
    <source>
        <dbReference type="EMBL" id="PIK62495.1"/>
    </source>
</evidence>
<protein>
    <submittedName>
        <fullName evidence="5">Putative transmembrane protein</fullName>
    </submittedName>
</protein>
<evidence type="ECO:0000256" key="1">
    <source>
        <dbReference type="SAM" id="Phobius"/>
    </source>
</evidence>
<dbReference type="Pfam" id="PF00149">
    <property type="entry name" value="Metallophos"/>
    <property type="match status" value="1"/>
</dbReference>
<dbReference type="InterPro" id="IPR029052">
    <property type="entry name" value="Metallo-depent_PP-like"/>
</dbReference>
<sequence>MYCGTPGQISDIHVSRFRDPGRTTDFQQFCKENIDVIHPELVLVTGDLTDAKTKDYIGSTQHEIEWKSYRSAIKLAQADEKTVWIDTRGNHDAFDVPHNSHENNFYRKYSIYGPDGDYGSFVYEHKLPFGTYSFVSIYALLNPGPKRPFNFFGILSESELTKIKANVAKTVNSNHTILFGHYPTSTVVAPKPGLTHVLGKATAYLCGHLHSLGGILPNLKALQRSGTLELEVEDWKDNRMYRVLAMDHDMLSFVDIRFGQWPIILITNPKRARFMAPKHEPVHKMLHSTHIRFLLFSPFEITSTAVYLDGIHQGSAAHVEGPLYVLPWNTNQFQIGLHDITVTATDSNGNSQTIRYRFSLDDSRPEQWFVPAVLLMSDMTQVLLLLYAILFCALVLPLPIIRFSFRKGSDVLQCNGILRGLILLAHTDVCYYTMLLVSLYPLIGPWCVGELIGGYYGVSTMHGIYVNGSFVGEVFSYAVVLLDMVLLHLPLTVFFVIKLGLRERPPPQNGCVSSKREHQKSDNAKMLTFTSFLHCLAYLSLTFPLIWMFYVLKHVWYAYGPMAFFISPKSLWSDLLLLYAIYKVHLPSQPEVIANGSHSNHAS</sequence>
<keyword evidence="1 5" id="KW-0812">Transmembrane</keyword>
<reference evidence="5 6" key="1">
    <citation type="journal article" date="2017" name="PLoS Biol.">
        <title>The sea cucumber genome provides insights into morphological evolution and visceral regeneration.</title>
        <authorList>
            <person name="Zhang X."/>
            <person name="Sun L."/>
            <person name="Yuan J."/>
            <person name="Sun Y."/>
            <person name="Gao Y."/>
            <person name="Zhang L."/>
            <person name="Li S."/>
            <person name="Dai H."/>
            <person name="Hamel J.F."/>
            <person name="Liu C."/>
            <person name="Yu Y."/>
            <person name="Liu S."/>
            <person name="Lin W."/>
            <person name="Guo K."/>
            <person name="Jin S."/>
            <person name="Xu P."/>
            <person name="Storey K.B."/>
            <person name="Huan P."/>
            <person name="Zhang T."/>
            <person name="Zhou Y."/>
            <person name="Zhang J."/>
            <person name="Lin C."/>
            <person name="Li X."/>
            <person name="Xing L."/>
            <person name="Huo D."/>
            <person name="Sun M."/>
            <person name="Wang L."/>
            <person name="Mercier A."/>
            <person name="Li F."/>
            <person name="Yang H."/>
            <person name="Xiang J."/>
        </authorList>
    </citation>
    <scope>NUCLEOTIDE SEQUENCE [LARGE SCALE GENOMIC DNA]</scope>
    <source>
        <strain evidence="5">Shaxun</strain>
        <tissue evidence="5">Muscle</tissue>
    </source>
</reference>
<dbReference type="SUPFAM" id="SSF56300">
    <property type="entry name" value="Metallo-dependent phosphatases"/>
    <property type="match status" value="1"/>
</dbReference>
<keyword evidence="1" id="KW-0472">Membrane</keyword>
<comment type="caution">
    <text evidence="5">The sequence shown here is derived from an EMBL/GenBank/DDBJ whole genome shotgun (WGS) entry which is preliminary data.</text>
</comment>
<name>A0A2G8LQI4_STIJA</name>
<dbReference type="OrthoDB" id="27234at2759"/>
<feature type="transmembrane region" description="Helical" evidence="1">
    <location>
        <begin position="474"/>
        <end position="497"/>
    </location>
</feature>
<dbReference type="Gene3D" id="3.60.21.10">
    <property type="match status" value="1"/>
</dbReference>
<keyword evidence="6" id="KW-1185">Reference proteome</keyword>
<feature type="transmembrane region" description="Helical" evidence="1">
    <location>
        <begin position="526"/>
        <end position="550"/>
    </location>
</feature>
<evidence type="ECO:0000313" key="6">
    <source>
        <dbReference type="Proteomes" id="UP000230750"/>
    </source>
</evidence>
<dbReference type="Proteomes" id="UP000230750">
    <property type="component" value="Unassembled WGS sequence"/>
</dbReference>
<organism evidence="5 6">
    <name type="scientific">Stichopus japonicus</name>
    <name type="common">Sea cucumber</name>
    <dbReference type="NCBI Taxonomy" id="307972"/>
    <lineage>
        <taxon>Eukaryota</taxon>
        <taxon>Metazoa</taxon>
        <taxon>Echinodermata</taxon>
        <taxon>Eleutherozoa</taxon>
        <taxon>Echinozoa</taxon>
        <taxon>Holothuroidea</taxon>
        <taxon>Aspidochirotacea</taxon>
        <taxon>Aspidochirotida</taxon>
        <taxon>Stichopodidae</taxon>
        <taxon>Apostichopus</taxon>
    </lineage>
</organism>
<keyword evidence="1" id="KW-1133">Transmembrane helix</keyword>
<evidence type="ECO:0000259" key="3">
    <source>
        <dbReference type="Pfam" id="PF24384"/>
    </source>
</evidence>
<dbReference type="STRING" id="307972.A0A2G8LQI4"/>
<accession>A0A2G8LQI4</accession>
<dbReference type="InterPro" id="IPR041871">
    <property type="entry name" value="MPP_TMEM62"/>
</dbReference>
<feature type="transmembrane region" description="Helical" evidence="1">
    <location>
        <begin position="384"/>
        <end position="405"/>
    </location>
</feature>
<dbReference type="PANTHER" id="PTHR14795:SF0">
    <property type="entry name" value="TRANSMEMBRANE PROTEIN 62"/>
    <property type="match status" value="1"/>
</dbReference>
<feature type="domain" description="TMEM62 C-terminal" evidence="4">
    <location>
        <begin position="387"/>
        <end position="553"/>
    </location>
</feature>
<feature type="domain" description="TMEM62 Ig-like" evidence="3">
    <location>
        <begin position="260"/>
        <end position="361"/>
    </location>
</feature>
<dbReference type="InterPro" id="IPR004843">
    <property type="entry name" value="Calcineurin-like_PHP"/>
</dbReference>